<dbReference type="PANTHER" id="PTHR30246:SF1">
    <property type="entry name" value="2-DEHYDRO-3-DEOXY-6-PHOSPHOGALACTONATE ALDOLASE-RELATED"/>
    <property type="match status" value="1"/>
</dbReference>
<comment type="similarity">
    <text evidence="2">Belongs to the KHG/KDPG aldolase family.</text>
</comment>
<comment type="pathway">
    <text evidence="1">Carbohydrate acid metabolism.</text>
</comment>
<name>A0ABS7UVQ2_9BACI</name>
<keyword evidence="7" id="KW-1185">Reference proteome</keyword>
<evidence type="ECO:0000256" key="5">
    <source>
        <dbReference type="ARBA" id="ARBA00023277"/>
    </source>
</evidence>
<evidence type="ECO:0000313" key="7">
    <source>
        <dbReference type="Proteomes" id="UP001165287"/>
    </source>
</evidence>
<accession>A0ABS7UVQ2</accession>
<evidence type="ECO:0000256" key="4">
    <source>
        <dbReference type="ARBA" id="ARBA00023239"/>
    </source>
</evidence>
<dbReference type="RefSeq" id="WP_224140841.1">
    <property type="nucleotide sequence ID" value="NZ_JAIQUM010000054.1"/>
</dbReference>
<keyword evidence="5" id="KW-0119">Carbohydrate metabolism</keyword>
<comment type="caution">
    <text evidence="6">The sequence shown here is derived from an EMBL/GenBank/DDBJ whole genome shotgun (WGS) entry which is preliminary data.</text>
</comment>
<dbReference type="SUPFAM" id="SSF51569">
    <property type="entry name" value="Aldolase"/>
    <property type="match status" value="1"/>
</dbReference>
<comment type="subunit">
    <text evidence="3">Homotrimer.</text>
</comment>
<dbReference type="PANTHER" id="PTHR30246">
    <property type="entry name" value="2-KETO-3-DEOXY-6-PHOSPHOGLUCONATE ALDOLASE"/>
    <property type="match status" value="1"/>
</dbReference>
<dbReference type="InterPro" id="IPR013785">
    <property type="entry name" value="Aldolase_TIM"/>
</dbReference>
<evidence type="ECO:0000256" key="3">
    <source>
        <dbReference type="ARBA" id="ARBA00011233"/>
    </source>
</evidence>
<sequence length="221" mass="23335">MGVAEIKKRGIVAVIRGATPDSIISIGNALKDGGVTALEITMETPRAVSVIEAAASYFGEDVMVGAGTVLDAETARAAILSGAKFIFSPTVKKETITMAKRYGVISVPGAFTPTEILTAYEYGADLIKVFPAGTFGPSYLKNIAGPMPHIPLMPTGGVDVHNTGDYIRAGAVAVGVGSTLVNTKNTLTEEYLNNMKEKAAQFTKEVRKVRTELDQKLLVTK</sequence>
<reference evidence="6" key="1">
    <citation type="submission" date="2024-05" db="EMBL/GenBank/DDBJ databases">
        <title>Metabacillus sp. nov., isolated from the rhizosphere soil of tomato plants.</title>
        <authorList>
            <person name="Ma R."/>
        </authorList>
    </citation>
    <scope>NUCLEOTIDE SEQUENCE</scope>
    <source>
        <strain evidence="6">DBTR6</strain>
    </source>
</reference>
<dbReference type="CDD" id="cd00452">
    <property type="entry name" value="KDPG_aldolase"/>
    <property type="match status" value="1"/>
</dbReference>
<protein>
    <submittedName>
        <fullName evidence="6">Bifunctional 4-hydroxy-2-oxoglutarate aldolase/2-dehydro-3-deoxy-phosphogluconate aldolase</fullName>
    </submittedName>
</protein>
<proteinExistence type="inferred from homology"/>
<organism evidence="6 7">
    <name type="scientific">Metabacillus rhizolycopersici</name>
    <dbReference type="NCBI Taxonomy" id="2875709"/>
    <lineage>
        <taxon>Bacteria</taxon>
        <taxon>Bacillati</taxon>
        <taxon>Bacillota</taxon>
        <taxon>Bacilli</taxon>
        <taxon>Bacillales</taxon>
        <taxon>Bacillaceae</taxon>
        <taxon>Metabacillus</taxon>
    </lineage>
</organism>
<dbReference type="InterPro" id="IPR000887">
    <property type="entry name" value="Aldlse_KDPG_KHG"/>
</dbReference>
<keyword evidence="4" id="KW-0456">Lyase</keyword>
<dbReference type="EMBL" id="JAIQUM010000054">
    <property type="protein sequence ID" value="MBZ5752385.1"/>
    <property type="molecule type" value="Genomic_DNA"/>
</dbReference>
<evidence type="ECO:0000256" key="2">
    <source>
        <dbReference type="ARBA" id="ARBA00006906"/>
    </source>
</evidence>
<dbReference type="NCBIfam" id="TIGR01182">
    <property type="entry name" value="eda"/>
    <property type="match status" value="1"/>
</dbReference>
<dbReference type="Gene3D" id="3.20.20.70">
    <property type="entry name" value="Aldolase class I"/>
    <property type="match status" value="1"/>
</dbReference>
<dbReference type="Proteomes" id="UP001165287">
    <property type="component" value="Unassembled WGS sequence"/>
</dbReference>
<evidence type="ECO:0000313" key="6">
    <source>
        <dbReference type="EMBL" id="MBZ5752385.1"/>
    </source>
</evidence>
<gene>
    <name evidence="6" type="ORF">K9V48_19545</name>
</gene>
<dbReference type="Pfam" id="PF01081">
    <property type="entry name" value="Aldolase"/>
    <property type="match status" value="1"/>
</dbReference>
<evidence type="ECO:0000256" key="1">
    <source>
        <dbReference type="ARBA" id="ARBA00004761"/>
    </source>
</evidence>